<evidence type="ECO:0000313" key="12">
    <source>
        <dbReference type="EMBL" id="GJJ14605.1"/>
    </source>
</evidence>
<dbReference type="FunFam" id="3.40.140.10:FF:000003">
    <property type="entry name" value="COP9 signalosome complex subunit 5"/>
    <property type="match status" value="1"/>
</dbReference>
<protein>
    <recommendedName>
        <fullName evidence="3">COP9 signalosome complex subunit 5</fullName>
    </recommendedName>
</protein>
<sequence length="391" mass="42879">MAAGSSASNALKNFSLANDIIEISPQDELFKYDPIENKATYDAALWKSDPNHFKKCRISAIALIKMVMHARSGVPYEIMGLVQGRAVKDSFVIMDSFALPVQGTETRVNTLESANEYMVEYLSSGEKIHSGEIGNALGWYHSHPGYGCWLSGIDVATQSTHQKFEDPFVAVVIDPNRTISAGKVDIGAFRTYPEGYTPPGGGGGTEYQTIPLSKIEDFGVHANQYYSLEVEIFKSSLDDELLGKLWNKYWVNTLSSSPLISNRAYAVSQLTDLHNKLVNAQKAISLTHATLPALNKVNSGNVNESTQSALFLNPAPKGKDREVFKKEEKKEEGQLQKSVKDATKIAAEAQHGLIAQVLKDILFSIRPHQQTSDPQNIDGILETTIDTSPSA</sequence>
<evidence type="ECO:0000313" key="13">
    <source>
        <dbReference type="Proteomes" id="UP001050691"/>
    </source>
</evidence>
<name>A0AAV5ART4_9AGAM</name>
<evidence type="ECO:0000256" key="2">
    <source>
        <dbReference type="ARBA" id="ARBA00011098"/>
    </source>
</evidence>
<keyword evidence="7" id="KW-0378">Hydrolase</keyword>
<evidence type="ECO:0000256" key="8">
    <source>
        <dbReference type="ARBA" id="ARBA00022833"/>
    </source>
</evidence>
<keyword evidence="8" id="KW-0862">Zinc</keyword>
<comment type="subunit">
    <text evidence="2">Component of the COP9 signalosome (CSN) complex.</text>
</comment>
<dbReference type="Pfam" id="PF01398">
    <property type="entry name" value="JAB"/>
    <property type="match status" value="1"/>
</dbReference>
<accession>A0AAV5ART4</accession>
<dbReference type="Pfam" id="PF18323">
    <property type="entry name" value="CSN5_C"/>
    <property type="match status" value="1"/>
</dbReference>
<evidence type="ECO:0000256" key="3">
    <source>
        <dbReference type="ARBA" id="ARBA00014880"/>
    </source>
</evidence>
<evidence type="ECO:0000256" key="1">
    <source>
        <dbReference type="ARBA" id="ARBA00006008"/>
    </source>
</evidence>
<dbReference type="GO" id="GO:0000338">
    <property type="term" value="P:protein deneddylation"/>
    <property type="evidence" value="ECO:0007669"/>
    <property type="project" value="UniProtKB-ARBA"/>
</dbReference>
<dbReference type="InterPro" id="IPR050242">
    <property type="entry name" value="JAMM_MPN+_peptidase_M67A"/>
</dbReference>
<dbReference type="CDD" id="cd08069">
    <property type="entry name" value="MPN_RPN11_CSN5"/>
    <property type="match status" value="1"/>
</dbReference>
<comment type="caution">
    <text evidence="12">The sequence shown here is derived from an EMBL/GenBank/DDBJ whole genome shotgun (WGS) entry which is preliminary data.</text>
</comment>
<evidence type="ECO:0000256" key="5">
    <source>
        <dbReference type="ARBA" id="ARBA00022723"/>
    </source>
</evidence>
<keyword evidence="6" id="KW-0736">Signalosome</keyword>
<dbReference type="GO" id="GO:0006508">
    <property type="term" value="P:proteolysis"/>
    <property type="evidence" value="ECO:0007669"/>
    <property type="project" value="UniProtKB-KW"/>
</dbReference>
<evidence type="ECO:0000256" key="6">
    <source>
        <dbReference type="ARBA" id="ARBA00022790"/>
    </source>
</evidence>
<evidence type="ECO:0000256" key="7">
    <source>
        <dbReference type="ARBA" id="ARBA00022801"/>
    </source>
</evidence>
<keyword evidence="9" id="KW-0482">Metalloprotease</keyword>
<dbReference type="GO" id="GO:0008237">
    <property type="term" value="F:metallopeptidase activity"/>
    <property type="evidence" value="ECO:0007669"/>
    <property type="project" value="UniProtKB-KW"/>
</dbReference>
<evidence type="ECO:0000256" key="9">
    <source>
        <dbReference type="ARBA" id="ARBA00023049"/>
    </source>
</evidence>
<dbReference type="EMBL" id="BPWL01000010">
    <property type="protein sequence ID" value="GJJ14605.1"/>
    <property type="molecule type" value="Genomic_DNA"/>
</dbReference>
<keyword evidence="5" id="KW-0479">Metal-binding</keyword>
<dbReference type="InterPro" id="IPR000555">
    <property type="entry name" value="JAMM/MPN+_dom"/>
</dbReference>
<dbReference type="InterPro" id="IPR040961">
    <property type="entry name" value="CSN5_C"/>
</dbReference>
<dbReference type="GO" id="GO:0046872">
    <property type="term" value="F:metal ion binding"/>
    <property type="evidence" value="ECO:0007669"/>
    <property type="project" value="UniProtKB-KW"/>
</dbReference>
<dbReference type="SMART" id="SM00232">
    <property type="entry name" value="JAB_MPN"/>
    <property type="match status" value="1"/>
</dbReference>
<evidence type="ECO:0000256" key="4">
    <source>
        <dbReference type="ARBA" id="ARBA00022670"/>
    </source>
</evidence>
<dbReference type="InterPro" id="IPR037518">
    <property type="entry name" value="MPN"/>
</dbReference>
<dbReference type="Gene3D" id="3.40.140.10">
    <property type="entry name" value="Cytidine Deaminase, domain 2"/>
    <property type="match status" value="1"/>
</dbReference>
<organism evidence="12 13">
    <name type="scientific">Clathrus columnatus</name>
    <dbReference type="NCBI Taxonomy" id="1419009"/>
    <lineage>
        <taxon>Eukaryota</taxon>
        <taxon>Fungi</taxon>
        <taxon>Dikarya</taxon>
        <taxon>Basidiomycota</taxon>
        <taxon>Agaricomycotina</taxon>
        <taxon>Agaricomycetes</taxon>
        <taxon>Phallomycetidae</taxon>
        <taxon>Phallales</taxon>
        <taxon>Clathraceae</taxon>
        <taxon>Clathrus</taxon>
    </lineage>
</organism>
<dbReference type="GO" id="GO:0008180">
    <property type="term" value="C:COP9 signalosome"/>
    <property type="evidence" value="ECO:0007669"/>
    <property type="project" value="UniProtKB-KW"/>
</dbReference>
<dbReference type="Proteomes" id="UP001050691">
    <property type="component" value="Unassembled WGS sequence"/>
</dbReference>
<reference evidence="12" key="1">
    <citation type="submission" date="2021-10" db="EMBL/GenBank/DDBJ databases">
        <title>De novo Genome Assembly of Clathrus columnatus (Basidiomycota, Fungi) Using Illumina and Nanopore Sequence Data.</title>
        <authorList>
            <person name="Ogiso-Tanaka E."/>
            <person name="Itagaki H."/>
            <person name="Hosoya T."/>
            <person name="Hosaka K."/>
        </authorList>
    </citation>
    <scope>NUCLEOTIDE SEQUENCE</scope>
    <source>
        <strain evidence="12">MO-923</strain>
    </source>
</reference>
<proteinExistence type="inferred from homology"/>
<dbReference type="PANTHER" id="PTHR10410">
    <property type="entry name" value="EUKARYOTIC TRANSLATION INITIATION FACTOR 3 -RELATED"/>
    <property type="match status" value="1"/>
</dbReference>
<dbReference type="SUPFAM" id="SSF102712">
    <property type="entry name" value="JAB1/MPN domain"/>
    <property type="match status" value="1"/>
</dbReference>
<evidence type="ECO:0000256" key="10">
    <source>
        <dbReference type="ARBA" id="ARBA00058010"/>
    </source>
</evidence>
<comment type="function">
    <text evidence="10">Catalytic Component of the COP9 signalosome (CSN) complex that acts as an regulator of the ubiquitin (Ubl) conjugation pathway by mediating the deneddylation of the cullin subunit of SCF-type E3 ubiquitin-protein ligase complexes.</text>
</comment>
<feature type="domain" description="MPN" evidence="11">
    <location>
        <begin position="56"/>
        <end position="195"/>
    </location>
</feature>
<keyword evidence="13" id="KW-1185">Reference proteome</keyword>
<dbReference type="AlphaFoldDB" id="A0AAV5ART4"/>
<dbReference type="PROSITE" id="PS50249">
    <property type="entry name" value="MPN"/>
    <property type="match status" value="1"/>
</dbReference>
<evidence type="ECO:0000259" key="11">
    <source>
        <dbReference type="PROSITE" id="PS50249"/>
    </source>
</evidence>
<keyword evidence="4" id="KW-0645">Protease</keyword>
<comment type="similarity">
    <text evidence="1">Belongs to the peptidase M67A family. CSN5 subfamily.</text>
</comment>
<gene>
    <name evidence="12" type="ORF">Clacol_008871</name>
</gene>